<dbReference type="SUPFAM" id="SSF81273">
    <property type="entry name" value="H-NS histone-like proteins"/>
    <property type="match status" value="1"/>
</dbReference>
<proteinExistence type="predicted"/>
<dbReference type="InterPro" id="IPR027444">
    <property type="entry name" value="H-NS_C_dom"/>
</dbReference>
<feature type="domain" description="DNA-binding protein H-NS-like C-terminal" evidence="1">
    <location>
        <begin position="106"/>
        <end position="149"/>
    </location>
</feature>
<sequence>MTKKTLAQIQSQIDKLQKEAEAIRSREVADVVGRIKEAIAHYGLTAADLGLDGRVARAPAKKSGAKAARADAAATPKVRRRAAEAVATKAAKAAKTDKTAKAANAAKASRPSVIKYADDQGHTWTGVGKRPNWFLAAIAAGKTAEDLRVQAPTA</sequence>
<protein>
    <submittedName>
        <fullName evidence="2">H-NS histone family protein</fullName>
    </submittedName>
</protein>
<gene>
    <name evidence="2" type="ORF">Q8X39_06135</name>
</gene>
<dbReference type="Proteomes" id="UP001235760">
    <property type="component" value="Unassembled WGS sequence"/>
</dbReference>
<evidence type="ECO:0000259" key="1">
    <source>
        <dbReference type="SMART" id="SM00528"/>
    </source>
</evidence>
<evidence type="ECO:0000313" key="2">
    <source>
        <dbReference type="EMBL" id="MDP4300208.1"/>
    </source>
</evidence>
<reference evidence="2 3" key="1">
    <citation type="submission" date="2023-08" db="EMBL/GenBank/DDBJ databases">
        <authorList>
            <person name="Roldan D.M."/>
            <person name="Menes R.J."/>
        </authorList>
    </citation>
    <scope>NUCLEOTIDE SEQUENCE [LARGE SCALE GENOMIC DNA]</scope>
    <source>
        <strain evidence="2 3">CCM 2812</strain>
    </source>
</reference>
<keyword evidence="3" id="KW-1185">Reference proteome</keyword>
<organism evidence="2 3">
    <name type="scientific">Leptothrix discophora</name>
    <dbReference type="NCBI Taxonomy" id="89"/>
    <lineage>
        <taxon>Bacteria</taxon>
        <taxon>Pseudomonadati</taxon>
        <taxon>Pseudomonadota</taxon>
        <taxon>Betaproteobacteria</taxon>
        <taxon>Burkholderiales</taxon>
        <taxon>Sphaerotilaceae</taxon>
        <taxon>Leptothrix</taxon>
    </lineage>
</organism>
<evidence type="ECO:0000313" key="3">
    <source>
        <dbReference type="Proteomes" id="UP001235760"/>
    </source>
</evidence>
<dbReference type="InterPro" id="IPR037150">
    <property type="entry name" value="H-NS_C_dom_sf"/>
</dbReference>
<name>A0ABT9G136_LEPDI</name>
<comment type="caution">
    <text evidence="2">The sequence shown here is derived from an EMBL/GenBank/DDBJ whole genome shotgun (WGS) entry which is preliminary data.</text>
</comment>
<dbReference type="RefSeq" id="WP_305748752.1">
    <property type="nucleotide sequence ID" value="NZ_JAUZEE010000002.1"/>
</dbReference>
<dbReference type="Pfam" id="PF00816">
    <property type="entry name" value="Histone_HNS"/>
    <property type="match status" value="1"/>
</dbReference>
<dbReference type="Gene3D" id="4.10.430.10">
    <property type="entry name" value="Histone-like protein H-NS, C-terminal domain"/>
    <property type="match status" value="1"/>
</dbReference>
<dbReference type="EMBL" id="JAUZEE010000002">
    <property type="protein sequence ID" value="MDP4300208.1"/>
    <property type="molecule type" value="Genomic_DNA"/>
</dbReference>
<accession>A0ABT9G136</accession>
<dbReference type="SMART" id="SM00528">
    <property type="entry name" value="HNS"/>
    <property type="match status" value="1"/>
</dbReference>